<feature type="compositionally biased region" description="Polar residues" evidence="1">
    <location>
        <begin position="46"/>
        <end position="58"/>
    </location>
</feature>
<feature type="region of interest" description="Disordered" evidence="1">
    <location>
        <begin position="16"/>
        <end position="121"/>
    </location>
</feature>
<dbReference type="Gene3D" id="1.20.120.330">
    <property type="entry name" value="Nucleotidyltransferases domain 2"/>
    <property type="match status" value="1"/>
</dbReference>
<feature type="compositionally biased region" description="Basic residues" evidence="1">
    <location>
        <begin position="97"/>
        <end position="118"/>
    </location>
</feature>
<name>A0A8K1D9A7_9PASS</name>
<evidence type="ECO:0000259" key="2">
    <source>
        <dbReference type="Pfam" id="PF03623"/>
    </source>
</evidence>
<keyword evidence="4" id="KW-1185">Reference proteome</keyword>
<accession>A0A8K1D9A7</accession>
<dbReference type="GO" id="GO:0005925">
    <property type="term" value="C:focal adhesion"/>
    <property type="evidence" value="ECO:0007669"/>
    <property type="project" value="InterPro"/>
</dbReference>
<dbReference type="InterPro" id="IPR036137">
    <property type="entry name" value="Focal_adhe_kin_target_dom_sf"/>
</dbReference>
<organism evidence="3 4">
    <name type="scientific">Zosterops borbonicus</name>
    <dbReference type="NCBI Taxonomy" id="364589"/>
    <lineage>
        <taxon>Eukaryota</taxon>
        <taxon>Metazoa</taxon>
        <taxon>Chordata</taxon>
        <taxon>Craniata</taxon>
        <taxon>Vertebrata</taxon>
        <taxon>Euteleostomi</taxon>
        <taxon>Archelosauria</taxon>
        <taxon>Archosauria</taxon>
        <taxon>Dinosauria</taxon>
        <taxon>Saurischia</taxon>
        <taxon>Theropoda</taxon>
        <taxon>Coelurosauria</taxon>
        <taxon>Aves</taxon>
        <taxon>Neognathae</taxon>
        <taxon>Neoaves</taxon>
        <taxon>Telluraves</taxon>
        <taxon>Australaves</taxon>
        <taxon>Passeriformes</taxon>
        <taxon>Sylvioidea</taxon>
        <taxon>Zosteropidae</taxon>
        <taxon>Zosterops</taxon>
    </lineage>
</organism>
<dbReference type="InterPro" id="IPR005189">
    <property type="entry name" value="Focal_adhesion_kin_target_dom"/>
</dbReference>
<dbReference type="PANTHER" id="PTHR46221:SF11">
    <property type="entry name" value="NON-SPECIFIC PROTEIN-TYROSINE KINASE"/>
    <property type="match status" value="1"/>
</dbReference>
<feature type="domain" description="Focal AT" evidence="2">
    <location>
        <begin position="203"/>
        <end position="335"/>
    </location>
</feature>
<sequence>MSPPFFRSDIYLMEKELAKEQERNNRHRPPKILEPSGFQEPPPKPSRTTYKQPSQNNLLAPKLQFQVPEGLCASSPTLASPAEFPPCPARRSPPPPGRRHHHPATNSAFKRHSMRRPRSREEAQALLELERLRVEQAMERQHREMLEDQQWLRNEVQSLDPKVFLHNNIPPLLPEKETDYTQFTGPPQKPPRLGAQPIHPAPTARLDRSEDAVYGNVTELVRAVLQLKNQISLVPPEGYILEVKNIGLSLRKLIGSVDEILPSLPSSSHTEIEGTEKLLNKDLANLISKMRLAQQNSGTSLSSEFQRQMLTASHALAVDAKNLLDAVDQAKLQANLAKPCPE</sequence>
<feature type="compositionally biased region" description="Pro residues" evidence="1">
    <location>
        <begin position="83"/>
        <end position="96"/>
    </location>
</feature>
<dbReference type="Proteomes" id="UP000796761">
    <property type="component" value="Unassembled WGS sequence"/>
</dbReference>
<evidence type="ECO:0000313" key="4">
    <source>
        <dbReference type="Proteomes" id="UP000796761"/>
    </source>
</evidence>
<dbReference type="OrthoDB" id="9976756at2759"/>
<evidence type="ECO:0000256" key="1">
    <source>
        <dbReference type="SAM" id="MobiDB-lite"/>
    </source>
</evidence>
<dbReference type="AlphaFoldDB" id="A0A8K1D9A7"/>
<dbReference type="GO" id="GO:0004713">
    <property type="term" value="F:protein tyrosine kinase activity"/>
    <property type="evidence" value="ECO:0007669"/>
    <property type="project" value="InterPro"/>
</dbReference>
<dbReference type="SUPFAM" id="SSF68993">
    <property type="entry name" value="FAT domain of focal adhesion kinase"/>
    <property type="match status" value="1"/>
</dbReference>
<proteinExistence type="predicted"/>
<evidence type="ECO:0000313" key="3">
    <source>
        <dbReference type="EMBL" id="TRZ07467.1"/>
    </source>
</evidence>
<dbReference type="PANTHER" id="PTHR46221">
    <property type="entry name" value="FERM AND PDZ DOMAIN-CONTAINING PROTEIN FAMILY MEMBER"/>
    <property type="match status" value="1"/>
</dbReference>
<reference evidence="3" key="1">
    <citation type="submission" date="2019-04" db="EMBL/GenBank/DDBJ databases">
        <title>Genome assembly of Zosterops borbonicus 15179.</title>
        <authorList>
            <person name="Leroy T."/>
            <person name="Anselmetti Y."/>
            <person name="Tilak M.-K."/>
            <person name="Nabholz B."/>
        </authorList>
    </citation>
    <scope>NUCLEOTIDE SEQUENCE</scope>
    <source>
        <strain evidence="3">HGM_15179</strain>
        <tissue evidence="3">Muscle</tissue>
    </source>
</reference>
<dbReference type="Pfam" id="PF03623">
    <property type="entry name" value="Focal_AT"/>
    <property type="match status" value="1"/>
</dbReference>
<dbReference type="GO" id="GO:0007172">
    <property type="term" value="P:signal complex assembly"/>
    <property type="evidence" value="ECO:0007669"/>
    <property type="project" value="InterPro"/>
</dbReference>
<comment type="caution">
    <text evidence="3">The sequence shown here is derived from an EMBL/GenBank/DDBJ whole genome shotgun (WGS) entry which is preliminary data.</text>
</comment>
<dbReference type="EMBL" id="SWJQ01001768">
    <property type="protein sequence ID" value="TRZ07467.1"/>
    <property type="molecule type" value="Genomic_DNA"/>
</dbReference>
<protein>
    <recommendedName>
        <fullName evidence="2">Focal AT domain-containing protein</fullName>
    </recommendedName>
</protein>
<gene>
    <name evidence="3" type="ORF">HGM15179_019642</name>
</gene>